<dbReference type="Proteomes" id="UP000789706">
    <property type="component" value="Unassembled WGS sequence"/>
</dbReference>
<sequence length="335" mass="39052">GAKPMPSIFISTIKGSQKTIKDLIHFINETIREYMEQDLYCSIYTYSEGLWCKAKVQDYSKKLDVLNKIYLEELDKIVLNDTEENLIKKEIKYFIENNKYYKSIDMLYKKDILIYDPPETGKMTLINVIRSTLRRDICFLNLGNIKKDSELNSAFNLIRSNKIIVLKDVDTQSRIILDRSKIEFEKPKVTKYLKSSENGNSKKNSNKLTLAAFLNCLDGHTLPSGTIIIMTTNHVEKLDSACIRRGRMDIHLELGYCTHYQIRKMYRQVYKELLKEKSELTGILLDFLIDHLNKIQEKVIPTCKAIRIMLTCLEGKKIESIPSKISELVMKYENF</sequence>
<dbReference type="SUPFAM" id="SSF52540">
    <property type="entry name" value="P-loop containing nucleoside triphosphate hydrolases"/>
    <property type="match status" value="1"/>
</dbReference>
<evidence type="ECO:0000313" key="3">
    <source>
        <dbReference type="Proteomes" id="UP000789706"/>
    </source>
</evidence>
<dbReference type="EMBL" id="CAJVPK010004955">
    <property type="protein sequence ID" value="CAG8640717.1"/>
    <property type="molecule type" value="Genomic_DNA"/>
</dbReference>
<dbReference type="InterPro" id="IPR003959">
    <property type="entry name" value="ATPase_AAA_core"/>
</dbReference>
<dbReference type="Pfam" id="PF00004">
    <property type="entry name" value="AAA"/>
    <property type="match status" value="1"/>
</dbReference>
<dbReference type="GO" id="GO:0016887">
    <property type="term" value="F:ATP hydrolysis activity"/>
    <property type="evidence" value="ECO:0007669"/>
    <property type="project" value="InterPro"/>
</dbReference>
<feature type="non-terminal residue" evidence="2">
    <location>
        <position position="1"/>
    </location>
</feature>
<keyword evidence="3" id="KW-1185">Reference proteome</keyword>
<evidence type="ECO:0000259" key="1">
    <source>
        <dbReference type="Pfam" id="PF00004"/>
    </source>
</evidence>
<name>A0A9N9DMM4_9GLOM</name>
<feature type="domain" description="ATPase AAA-type core" evidence="1">
    <location>
        <begin position="112"/>
        <end position="255"/>
    </location>
</feature>
<gene>
    <name evidence="2" type="ORF">DEBURN_LOCUS11155</name>
</gene>
<evidence type="ECO:0000313" key="2">
    <source>
        <dbReference type="EMBL" id="CAG8640717.1"/>
    </source>
</evidence>
<reference evidence="2" key="1">
    <citation type="submission" date="2021-06" db="EMBL/GenBank/DDBJ databases">
        <authorList>
            <person name="Kallberg Y."/>
            <person name="Tangrot J."/>
            <person name="Rosling A."/>
        </authorList>
    </citation>
    <scope>NUCLEOTIDE SEQUENCE</scope>
    <source>
        <strain evidence="2">AZ414A</strain>
    </source>
</reference>
<accession>A0A9N9DMM4</accession>
<dbReference type="InterPro" id="IPR027417">
    <property type="entry name" value="P-loop_NTPase"/>
</dbReference>
<dbReference type="Gene3D" id="3.40.50.300">
    <property type="entry name" value="P-loop containing nucleotide triphosphate hydrolases"/>
    <property type="match status" value="1"/>
</dbReference>
<protein>
    <submittedName>
        <fullName evidence="2">11609_t:CDS:1</fullName>
    </submittedName>
</protein>
<dbReference type="InterPro" id="IPR050747">
    <property type="entry name" value="Mitochondrial_chaperone_BCS1"/>
</dbReference>
<dbReference type="PANTHER" id="PTHR23070">
    <property type="entry name" value="BCS1 AAA-TYPE ATPASE"/>
    <property type="match status" value="1"/>
</dbReference>
<dbReference type="OrthoDB" id="10251412at2759"/>
<comment type="caution">
    <text evidence="2">The sequence shown here is derived from an EMBL/GenBank/DDBJ whole genome shotgun (WGS) entry which is preliminary data.</text>
</comment>
<dbReference type="GO" id="GO:0005524">
    <property type="term" value="F:ATP binding"/>
    <property type="evidence" value="ECO:0007669"/>
    <property type="project" value="InterPro"/>
</dbReference>
<proteinExistence type="predicted"/>
<organism evidence="2 3">
    <name type="scientific">Diversispora eburnea</name>
    <dbReference type="NCBI Taxonomy" id="1213867"/>
    <lineage>
        <taxon>Eukaryota</taxon>
        <taxon>Fungi</taxon>
        <taxon>Fungi incertae sedis</taxon>
        <taxon>Mucoromycota</taxon>
        <taxon>Glomeromycotina</taxon>
        <taxon>Glomeromycetes</taxon>
        <taxon>Diversisporales</taxon>
        <taxon>Diversisporaceae</taxon>
        <taxon>Diversispora</taxon>
    </lineage>
</organism>
<dbReference type="AlphaFoldDB" id="A0A9N9DMM4"/>